<gene>
    <name evidence="3" type="ORF">GCM10022268_08380</name>
</gene>
<protein>
    <recommendedName>
        <fullName evidence="2">Superoxide dismutase copper/zinc binding domain-containing protein</fullName>
    </recommendedName>
</protein>
<evidence type="ECO:0000313" key="3">
    <source>
        <dbReference type="EMBL" id="GAA3700690.1"/>
    </source>
</evidence>
<accession>A0ABP7D8B3</accession>
<evidence type="ECO:0000313" key="4">
    <source>
        <dbReference type="Proteomes" id="UP001500523"/>
    </source>
</evidence>
<dbReference type="SUPFAM" id="SSF49329">
    <property type="entry name" value="Cu,Zn superoxide dismutase-like"/>
    <property type="match status" value="1"/>
</dbReference>
<sequence>MDTIFDNGENTMRTMTTGMVIGLAALALAGCQRDGAAKVEMGEQVPGGRTAVALLRTAAGADVGRATATEVGGGVRFTIDGKAMPPGTHGAHVHMVGRCDAPDFTTAGAHWNPAGTQHGTMNPQGPHNGDLPNLIVGTDGRGTLGVTVPGATIDGVLDADGSAMVVHANPDDLKTDPSGNSGGRIVCGVFRQS</sequence>
<evidence type="ECO:0000256" key="1">
    <source>
        <dbReference type="ARBA" id="ARBA00010457"/>
    </source>
</evidence>
<dbReference type="InterPro" id="IPR036423">
    <property type="entry name" value="SOD-like_Cu/Zn_dom_sf"/>
</dbReference>
<reference evidence="4" key="1">
    <citation type="journal article" date="2019" name="Int. J. Syst. Evol. Microbiol.">
        <title>The Global Catalogue of Microorganisms (GCM) 10K type strain sequencing project: providing services to taxonomists for standard genome sequencing and annotation.</title>
        <authorList>
            <consortium name="The Broad Institute Genomics Platform"/>
            <consortium name="The Broad Institute Genome Sequencing Center for Infectious Disease"/>
            <person name="Wu L."/>
            <person name="Ma J."/>
        </authorList>
    </citation>
    <scope>NUCLEOTIDE SEQUENCE [LARGE SCALE GENOMIC DNA]</scope>
    <source>
        <strain evidence="4">JCM 17498</strain>
    </source>
</reference>
<keyword evidence="4" id="KW-1185">Reference proteome</keyword>
<comment type="similarity">
    <text evidence="1">Belongs to the Cu-Zn superoxide dismutase family.</text>
</comment>
<dbReference type="Proteomes" id="UP001500523">
    <property type="component" value="Unassembled WGS sequence"/>
</dbReference>
<dbReference type="InterPro" id="IPR001424">
    <property type="entry name" value="SOD_Cu_Zn_dom"/>
</dbReference>
<proteinExistence type="inferred from homology"/>
<dbReference type="Pfam" id="PF00080">
    <property type="entry name" value="Sod_Cu"/>
    <property type="match status" value="1"/>
</dbReference>
<organism evidence="3 4">
    <name type="scientific">Sphingomonas cynarae</name>
    <dbReference type="NCBI Taxonomy" id="930197"/>
    <lineage>
        <taxon>Bacteria</taxon>
        <taxon>Pseudomonadati</taxon>
        <taxon>Pseudomonadota</taxon>
        <taxon>Alphaproteobacteria</taxon>
        <taxon>Sphingomonadales</taxon>
        <taxon>Sphingomonadaceae</taxon>
        <taxon>Sphingomonas</taxon>
    </lineage>
</organism>
<dbReference type="CDD" id="cd00305">
    <property type="entry name" value="Cu-Zn_Superoxide_Dismutase"/>
    <property type="match status" value="1"/>
</dbReference>
<dbReference type="Gene3D" id="2.60.40.200">
    <property type="entry name" value="Superoxide dismutase, copper/zinc binding domain"/>
    <property type="match status" value="1"/>
</dbReference>
<dbReference type="InterPro" id="IPR024134">
    <property type="entry name" value="SOD_Cu/Zn_/chaperone"/>
</dbReference>
<feature type="domain" description="Superoxide dismutase copper/zinc binding" evidence="2">
    <location>
        <begin position="64"/>
        <end position="189"/>
    </location>
</feature>
<dbReference type="EMBL" id="BAABBF010000002">
    <property type="protein sequence ID" value="GAA3700690.1"/>
    <property type="molecule type" value="Genomic_DNA"/>
</dbReference>
<name>A0ABP7D8B3_9SPHN</name>
<dbReference type="PANTHER" id="PTHR10003">
    <property type="entry name" value="SUPEROXIDE DISMUTASE CU-ZN -RELATED"/>
    <property type="match status" value="1"/>
</dbReference>
<comment type="caution">
    <text evidence="3">The sequence shown here is derived from an EMBL/GenBank/DDBJ whole genome shotgun (WGS) entry which is preliminary data.</text>
</comment>
<evidence type="ECO:0000259" key="2">
    <source>
        <dbReference type="Pfam" id="PF00080"/>
    </source>
</evidence>